<accession>A0A6A5YL09</accession>
<feature type="transmembrane region" description="Helical" evidence="2">
    <location>
        <begin position="1370"/>
        <end position="1388"/>
    </location>
</feature>
<feature type="compositionally biased region" description="Polar residues" evidence="1">
    <location>
        <begin position="23"/>
        <end position="49"/>
    </location>
</feature>
<feature type="transmembrane region" description="Helical" evidence="2">
    <location>
        <begin position="934"/>
        <end position="951"/>
    </location>
</feature>
<keyword evidence="2" id="KW-1133">Transmembrane helix</keyword>
<evidence type="ECO:0000313" key="4">
    <source>
        <dbReference type="Proteomes" id="UP000799770"/>
    </source>
</evidence>
<dbReference type="OrthoDB" id="5332281at2759"/>
<protein>
    <submittedName>
        <fullName evidence="3">Uncharacterized protein</fullName>
    </submittedName>
</protein>
<evidence type="ECO:0000313" key="3">
    <source>
        <dbReference type="EMBL" id="KAF2107027.1"/>
    </source>
</evidence>
<feature type="region of interest" description="Disordered" evidence="1">
    <location>
        <begin position="1"/>
        <end position="49"/>
    </location>
</feature>
<dbReference type="PANTHER" id="PTHR37544:SF3">
    <property type="entry name" value="SPRAY"/>
    <property type="match status" value="1"/>
</dbReference>
<keyword evidence="2" id="KW-0812">Transmembrane</keyword>
<organism evidence="3 4">
    <name type="scientific">Lophiotrema nucula</name>
    <dbReference type="NCBI Taxonomy" id="690887"/>
    <lineage>
        <taxon>Eukaryota</taxon>
        <taxon>Fungi</taxon>
        <taxon>Dikarya</taxon>
        <taxon>Ascomycota</taxon>
        <taxon>Pezizomycotina</taxon>
        <taxon>Dothideomycetes</taxon>
        <taxon>Pleosporomycetidae</taxon>
        <taxon>Pleosporales</taxon>
        <taxon>Lophiotremataceae</taxon>
        <taxon>Lophiotrema</taxon>
    </lineage>
</organism>
<dbReference type="InterPro" id="IPR021840">
    <property type="entry name" value="DUF3433"/>
</dbReference>
<name>A0A6A5YL09_9PLEO</name>
<dbReference type="Proteomes" id="UP000799770">
    <property type="component" value="Unassembled WGS sequence"/>
</dbReference>
<sequence length="1472" mass="165694">MAAPERYSAQRSSSYSIPRKPVQNGSRTSSYLDTMSISSQKNEYRQATSTDVPYQTLRLPSPVSIEGDLELPDSTANVSPSMPHHSSSIGIDHTPLAWNNTAPEYVPVGNQEHIEASISTHTDAMHNNQGQPFVEDEDTLKRLDEIKETEVESNEDRRMEPLPIKDLPDWRPRSLGWSAYLVILIVVILIIYAVLYARSKLYGIITPLHSRYDWLYRFGPAFLAVLILESIQRMVTDLYSVLPYVALAAGPRDPIRSRPLARLTETRWYDKFHANHLFQATSLLIRYCTFIFVPLQSTLLSSGSRHYKTETRSFQVVGPDVLISSLNHTLIPALGLDSIWHGQPVADFKWLAFMDSNDSDFDNYPIQPDYAGIMPFTLTASNHSTEPSQSQTWDVTTSAIYGYMNCTQIDNISLSVGHIWFGASGLQTTNLHISLVDRDGCMYEQAWKNTTSSLALGVDNPITSDGRLALWQTLGGHQGDDDTITSCSRHTHFIASGPLSVPYDLDPKNASNKADTGPGTGWAALKCVPNYRVITDNVTYSVEADDQEAATPNKPAFGEGELLPIDDERLNGPLERNILDNNLIYNLSSPMFRRTFWNAPLPNAFGSLADVFSQLYDNTDLEGCTDVTTENNEWDNNNACQMYLNVVTLWPLLVAGTVSLSALYIPLENQITKQGEVHFFRTGWYLTGWELTYTIPLHLFIIFMLAQDRVLHFPNWFRHILPSGRSPESRYKTGLYGTASSIAGLVFVFQDRTLYPLFERLDTMKPSLAVRESRRRFQQAELFLRKWNILSTHEPEKEADGESNDSSDQEPVETVAMIRPRDGILKLEQEDVKEPSALTIRIKRIGSGIARAWSKVKFWQNSDRNARRLRYGRVPHFLNPVLLLFILVGTIVIIVIVYKYIVVSHASGYQMWFQPTYALSQRFRDDVKRYLQKALFKGLPTLVLLGIGFWWENVERYYRATQPYAALAKGANGKMSVCLDYIHGFHITTSWKAMKNKHYLLMYVTFTTFIVKMGIVLASGIFTMNEIGSKPGYDLPLSRALRNETFVDELDSGFTTDLRRFALSRAVFGYPRTSGWQFGEWVFPSVDLDGPQFQLNISGLAGALSCSPVETTFEKQKSGNFTATLKEGECADYTWPNVCLPETNPRDAVVANNVAQTCMSWRYIDPKSCSKLNSTDTGRWWITSVNGTVDRTKSGQSILDRITQNISVVCEPLIYNGSGTLSVTRKSGAVWTDEYDLTLETVPNDHWKGAADSSLTFSSFAAKLLNDTFAGTLYSTTDEGWYDYFSIISVLASNGGTDIFLTNATTLMSSASSTYSKVFAALISQNLQRNETKEDSTILLESLTTRDNSTRPFIFVKPFAQMATVALPPLYWATAILVIYCLGIFCIWPRRHRRMPLDISYPANAMTLVYDSYLLELVKNSGRTSDFQELHDMQFAIGHYQGRSGEARIGIDVREIVQEIDDGKGRGGSFCC</sequence>
<dbReference type="Pfam" id="PF11915">
    <property type="entry name" value="DUF3433"/>
    <property type="match status" value="1"/>
</dbReference>
<keyword evidence="4" id="KW-1185">Reference proteome</keyword>
<dbReference type="PANTHER" id="PTHR37544">
    <property type="entry name" value="SPRAY-RELATED"/>
    <property type="match status" value="1"/>
</dbReference>
<dbReference type="EMBL" id="ML977357">
    <property type="protein sequence ID" value="KAF2107027.1"/>
    <property type="molecule type" value="Genomic_DNA"/>
</dbReference>
<evidence type="ECO:0000256" key="1">
    <source>
        <dbReference type="SAM" id="MobiDB-lite"/>
    </source>
</evidence>
<proteinExistence type="predicted"/>
<feature type="transmembrane region" description="Helical" evidence="2">
    <location>
        <begin position="175"/>
        <end position="194"/>
    </location>
</feature>
<feature type="transmembrane region" description="Helical" evidence="2">
    <location>
        <begin position="642"/>
        <end position="664"/>
    </location>
</feature>
<feature type="transmembrane region" description="Helical" evidence="2">
    <location>
        <begin position="1000"/>
        <end position="1022"/>
    </location>
</feature>
<reference evidence="3" key="1">
    <citation type="journal article" date="2020" name="Stud. Mycol.">
        <title>101 Dothideomycetes genomes: a test case for predicting lifestyles and emergence of pathogens.</title>
        <authorList>
            <person name="Haridas S."/>
            <person name="Albert R."/>
            <person name="Binder M."/>
            <person name="Bloem J."/>
            <person name="Labutti K."/>
            <person name="Salamov A."/>
            <person name="Andreopoulos B."/>
            <person name="Baker S."/>
            <person name="Barry K."/>
            <person name="Bills G."/>
            <person name="Bluhm B."/>
            <person name="Cannon C."/>
            <person name="Castanera R."/>
            <person name="Culley D."/>
            <person name="Daum C."/>
            <person name="Ezra D."/>
            <person name="Gonzalez J."/>
            <person name="Henrissat B."/>
            <person name="Kuo A."/>
            <person name="Liang C."/>
            <person name="Lipzen A."/>
            <person name="Lutzoni F."/>
            <person name="Magnuson J."/>
            <person name="Mondo S."/>
            <person name="Nolan M."/>
            <person name="Ohm R."/>
            <person name="Pangilinan J."/>
            <person name="Park H.-J."/>
            <person name="Ramirez L."/>
            <person name="Alfaro M."/>
            <person name="Sun H."/>
            <person name="Tritt A."/>
            <person name="Yoshinaga Y."/>
            <person name="Zwiers L.-H."/>
            <person name="Turgeon B."/>
            <person name="Goodwin S."/>
            <person name="Spatafora J."/>
            <person name="Crous P."/>
            <person name="Grigoriev I."/>
        </authorList>
    </citation>
    <scope>NUCLEOTIDE SEQUENCE</scope>
    <source>
        <strain evidence="3">CBS 627.86</strain>
    </source>
</reference>
<feature type="transmembrane region" description="Helical" evidence="2">
    <location>
        <begin position="684"/>
        <end position="706"/>
    </location>
</feature>
<evidence type="ECO:0000256" key="2">
    <source>
        <dbReference type="SAM" id="Phobius"/>
    </source>
</evidence>
<gene>
    <name evidence="3" type="ORF">BDV96DRAFT_637807</name>
</gene>
<keyword evidence="2" id="KW-0472">Membrane</keyword>
<feature type="transmembrane region" description="Helical" evidence="2">
    <location>
        <begin position="877"/>
        <end position="901"/>
    </location>
</feature>